<dbReference type="FunFam" id="1.10.10.200:FF:000002">
    <property type="entry name" value="Probable transcriptional regulatory protein CLM62_37755"/>
    <property type="match status" value="1"/>
</dbReference>
<evidence type="ECO:0000256" key="1">
    <source>
        <dbReference type="ARBA" id="ARBA00004173"/>
    </source>
</evidence>
<comment type="similarity">
    <text evidence="2">Belongs to the TACO1 family.</text>
</comment>
<dbReference type="PANTHER" id="PTHR12532">
    <property type="entry name" value="TRANSLATIONAL ACTIVATOR OF CYTOCHROME C OXIDASE 1"/>
    <property type="match status" value="1"/>
</dbReference>
<dbReference type="PANTHER" id="PTHR12532:SF0">
    <property type="entry name" value="TRANSLATIONAL ACTIVATOR OF CYTOCHROME C OXIDASE 1"/>
    <property type="match status" value="1"/>
</dbReference>
<keyword evidence="6" id="KW-1185">Reference proteome</keyword>
<dbReference type="SUPFAM" id="SSF75625">
    <property type="entry name" value="YebC-like"/>
    <property type="match status" value="1"/>
</dbReference>
<dbReference type="Pfam" id="PF20772">
    <property type="entry name" value="TACO1_YebC_N"/>
    <property type="match status" value="1"/>
</dbReference>
<dbReference type="Gene3D" id="1.10.10.200">
    <property type="match status" value="1"/>
</dbReference>
<comment type="subcellular location">
    <subcellularLocation>
        <location evidence="1">Mitochondrion</location>
    </subcellularLocation>
</comment>
<dbReference type="InterPro" id="IPR002876">
    <property type="entry name" value="Transcrip_reg_TACO1-like"/>
</dbReference>
<evidence type="ECO:0000259" key="4">
    <source>
        <dbReference type="Pfam" id="PF20772"/>
    </source>
</evidence>
<evidence type="ECO:0000313" key="5">
    <source>
        <dbReference type="EMBL" id="KAK4877782.1"/>
    </source>
</evidence>
<dbReference type="InterPro" id="IPR049083">
    <property type="entry name" value="TACO1_YebC_N"/>
</dbReference>
<dbReference type="AlphaFoldDB" id="A0AAN7P6C4"/>
<dbReference type="InterPro" id="IPR029072">
    <property type="entry name" value="YebC-like"/>
</dbReference>
<comment type="caution">
    <text evidence="5">The sequence shown here is derived from an EMBL/GenBank/DDBJ whole genome shotgun (WGS) entry which is preliminary data.</text>
</comment>
<dbReference type="EMBL" id="JARPUR010000004">
    <property type="protein sequence ID" value="KAK4877782.1"/>
    <property type="molecule type" value="Genomic_DNA"/>
</dbReference>
<accession>A0AAN7P6C4</accession>
<evidence type="ECO:0000313" key="6">
    <source>
        <dbReference type="Proteomes" id="UP001353858"/>
    </source>
</evidence>
<reference evidence="6" key="1">
    <citation type="submission" date="2023-01" db="EMBL/GenBank/DDBJ databases">
        <title>Key to firefly adult light organ development and bioluminescence: homeobox transcription factors regulate luciferase expression and transportation to peroxisome.</title>
        <authorList>
            <person name="Fu X."/>
        </authorList>
    </citation>
    <scope>NUCLEOTIDE SEQUENCE [LARGE SCALE GENOMIC DNA]</scope>
</reference>
<evidence type="ECO:0000256" key="2">
    <source>
        <dbReference type="ARBA" id="ARBA00008724"/>
    </source>
</evidence>
<dbReference type="InterPro" id="IPR017856">
    <property type="entry name" value="Integrase-like_N"/>
</dbReference>
<dbReference type="InterPro" id="IPR026564">
    <property type="entry name" value="Transcrip_reg_TACO1-like_dom3"/>
</dbReference>
<gene>
    <name evidence="5" type="ORF">RN001_010288</name>
</gene>
<feature type="domain" description="TACO1/YebC-like N-terminal" evidence="4">
    <location>
        <begin position="241"/>
        <end position="311"/>
    </location>
</feature>
<dbReference type="InterPro" id="IPR048300">
    <property type="entry name" value="TACO1_YebC-like_2nd/3rd_dom"/>
</dbReference>
<dbReference type="GO" id="GO:0005739">
    <property type="term" value="C:mitochondrion"/>
    <property type="evidence" value="ECO:0007669"/>
    <property type="project" value="UniProtKB-SubCell"/>
</dbReference>
<organism evidence="5 6">
    <name type="scientific">Aquatica leii</name>
    <dbReference type="NCBI Taxonomy" id="1421715"/>
    <lineage>
        <taxon>Eukaryota</taxon>
        <taxon>Metazoa</taxon>
        <taxon>Ecdysozoa</taxon>
        <taxon>Arthropoda</taxon>
        <taxon>Hexapoda</taxon>
        <taxon>Insecta</taxon>
        <taxon>Pterygota</taxon>
        <taxon>Neoptera</taxon>
        <taxon>Endopterygota</taxon>
        <taxon>Coleoptera</taxon>
        <taxon>Polyphaga</taxon>
        <taxon>Elateriformia</taxon>
        <taxon>Elateroidea</taxon>
        <taxon>Lampyridae</taxon>
        <taxon>Luciolinae</taxon>
        <taxon>Aquatica</taxon>
    </lineage>
</organism>
<protein>
    <submittedName>
        <fullName evidence="5">Uncharacterized protein</fullName>
    </submittedName>
</protein>
<dbReference type="Gene3D" id="3.30.70.980">
    <property type="match status" value="2"/>
</dbReference>
<sequence>MAALRLTINYLSKEELSYEMVIRGEEIGTVEEMRKTLSACITREKVNPSIVENYPDNPYTDEEEAEFILKRLKDVRTLVETFVSSDARKVETKLWHIMMRAKRMGEFSSLRVNCLREALDVQKAYQDKMRSLSKSADVEALESLANQSLNVSVHTPLRTSSPSRVPLAVSTALTKELAILCKRLEESRRSAEDFTPPKRKTKALEPDLAYLEVGTSREVEVCSSTISTDRISKIACYNCHSKWANIKHTKALKDEERSKIFTKLSQQIKVAIQEGGSINPASNIKLEQIIAQARRSNMPVQTIESVIKSTQKDKTQMKSYTFEIKGPGSSIILCEVCSSNIIKTKNDISTILRKHSLKYADGGGRHLFEYKGIIETEVPEAEVNKSVGKILEVATNVAIECEAEDVCMTEDNLLQFTCESQSFMSVQKHLERLRYNIITANLQYIPIRQVPLSDADIELCSKFFDKLKGMDDVVAVYDNIA</sequence>
<proteinExistence type="inferred from homology"/>
<evidence type="ECO:0000259" key="3">
    <source>
        <dbReference type="Pfam" id="PF01709"/>
    </source>
</evidence>
<feature type="domain" description="TACO1/YebC-like second and third" evidence="3">
    <location>
        <begin position="318"/>
        <end position="480"/>
    </location>
</feature>
<name>A0AAN7P6C4_9COLE</name>
<dbReference type="Proteomes" id="UP001353858">
    <property type="component" value="Unassembled WGS sequence"/>
</dbReference>
<dbReference type="Pfam" id="PF01709">
    <property type="entry name" value="Transcrip_reg"/>
    <property type="match status" value="1"/>
</dbReference>